<keyword evidence="1" id="KW-0614">Plasmid</keyword>
<dbReference type="AlphaFoldDB" id="A0A2L1KHV8"/>
<accession>A0A2L1KHV8</accession>
<reference evidence="1" key="1">
    <citation type="submission" date="2017-06" db="EMBL/GenBank/DDBJ databases">
        <title>Complete sequence of pR31014-IMP from clinical Pseudomonas aeruginosa.</title>
        <authorList>
            <person name="Yuan M."/>
            <person name="Feng J.2nd."/>
            <person name="Zhan Z.3rd."/>
            <person name="Jiang X.4th."/>
            <person name="Zhang D.5th."/>
            <person name="Chen X.6th."/>
            <person name="Zhao X."/>
            <person name="Che J."/>
            <person name="Lu J."/>
            <person name="Xu J."/>
            <person name="Li J."/>
            <person name="Zhou D."/>
        </authorList>
    </citation>
    <scope>NUCLEOTIDE SEQUENCE</scope>
    <source>
        <plasmid evidence="1">pR31014-IMP</plasmid>
    </source>
</reference>
<dbReference type="EMBL" id="MF344571">
    <property type="protein sequence ID" value="AVE21907.1"/>
    <property type="molecule type" value="Genomic_DNA"/>
</dbReference>
<proteinExistence type="predicted"/>
<organism evidence="1">
    <name type="scientific">Pseudomonas aeruginosa</name>
    <dbReference type="NCBI Taxonomy" id="287"/>
    <lineage>
        <taxon>Bacteria</taxon>
        <taxon>Pseudomonadati</taxon>
        <taxon>Pseudomonadota</taxon>
        <taxon>Gammaproteobacteria</taxon>
        <taxon>Pseudomonadales</taxon>
        <taxon>Pseudomonadaceae</taxon>
        <taxon>Pseudomonas</taxon>
    </lineage>
</organism>
<evidence type="ECO:0000313" key="1">
    <source>
        <dbReference type="EMBL" id="AVE21907.1"/>
    </source>
</evidence>
<name>A0A2L1KHV8_PSEAI</name>
<geneLocation type="plasmid" evidence="1">
    <name>pR31014-IMP</name>
</geneLocation>
<protein>
    <submittedName>
        <fullName evidence="1">Uncharacterized protein</fullName>
    </submittedName>
</protein>
<sequence>MVLHIARFNFESWNRSSILIVRVGKVDPSVKTVFQRV</sequence>